<dbReference type="OMA" id="AIRKWYE"/>
<dbReference type="RefSeq" id="XP_004221873.1">
    <property type="nucleotide sequence ID" value="XM_004221825.1"/>
</dbReference>
<dbReference type="eggNOG" id="ENOG502TMY9">
    <property type="taxonomic scope" value="Eukaryota"/>
</dbReference>
<evidence type="ECO:0000313" key="1">
    <source>
        <dbReference type="EMBL" id="GAB65926.1"/>
    </source>
</evidence>
<sequence>MLCTVKGRKWRNSNISMKELEESVQKLTEQVGYNDTSEEDEQIIISMELINRNILAFLRINKKAIRKWYEQCLSVKTRYWQIKMNFWRRFEIYTFFELFFGEKTRRVDKMWKNKMWDIWSTYINRMMWVEDVEDTNQFKKRINKCYSYIYIRDKYTMKKRHFRKVKQRKIMNAWNHFLNSYMTKWEKERKKQSVKKRVKAVSASSLTSLGQQCLQRRDDSGISSGSSIDSIIGGCIDSNV</sequence>
<dbReference type="PhylomeDB" id="K6UD38"/>
<dbReference type="AlphaFoldDB" id="K6UD38"/>
<accession>K6UD38</accession>
<feature type="non-terminal residue" evidence="1">
    <location>
        <position position="240"/>
    </location>
</feature>
<dbReference type="Proteomes" id="UP000006319">
    <property type="component" value="Chromosome 7"/>
</dbReference>
<dbReference type="OrthoDB" id="387225at2759"/>
<dbReference type="GeneID" id="14692274"/>
<proteinExistence type="predicted"/>
<gene>
    <name evidence="1" type="ORF">PCYB_074270</name>
</gene>
<dbReference type="VEuPathDB" id="PlasmoDB:PCYB_074270"/>
<name>K6UD38_PLACD</name>
<reference evidence="1 2" key="1">
    <citation type="journal article" date="2012" name="Nat. Genet.">
        <title>Plasmodium cynomolgi genome sequences provide insight into Plasmodium vivax and the monkey malaria clade.</title>
        <authorList>
            <person name="Tachibana S."/>
            <person name="Sullivan S.A."/>
            <person name="Kawai S."/>
            <person name="Nakamura S."/>
            <person name="Kim H.R."/>
            <person name="Goto N."/>
            <person name="Arisue N."/>
            <person name="Palacpac N.M.Q."/>
            <person name="Honma H."/>
            <person name="Yagi M."/>
            <person name="Tougan T."/>
            <person name="Katakai Y."/>
            <person name="Kaneko O."/>
            <person name="Mita T."/>
            <person name="Kita K."/>
            <person name="Yasutomi Y."/>
            <person name="Sutton P.L."/>
            <person name="Shakhbatyan R."/>
            <person name="Horii T."/>
            <person name="Yasunaga T."/>
            <person name="Barnwell J.W."/>
            <person name="Escalante A.A."/>
            <person name="Carlton J.M."/>
            <person name="Tanabe K."/>
        </authorList>
    </citation>
    <scope>NUCLEOTIDE SEQUENCE [LARGE SCALE GENOMIC DNA]</scope>
    <source>
        <strain evidence="1 2">B</strain>
    </source>
</reference>
<keyword evidence="2" id="KW-1185">Reference proteome</keyword>
<dbReference type="EMBL" id="DF157099">
    <property type="protein sequence ID" value="GAB65926.1"/>
    <property type="molecule type" value="Genomic_DNA"/>
</dbReference>
<dbReference type="KEGG" id="pcy:PCYB_074270"/>
<organism evidence="1 2">
    <name type="scientific">Plasmodium cynomolgi (strain B)</name>
    <dbReference type="NCBI Taxonomy" id="1120755"/>
    <lineage>
        <taxon>Eukaryota</taxon>
        <taxon>Sar</taxon>
        <taxon>Alveolata</taxon>
        <taxon>Apicomplexa</taxon>
        <taxon>Aconoidasida</taxon>
        <taxon>Haemosporida</taxon>
        <taxon>Plasmodiidae</taxon>
        <taxon>Plasmodium</taxon>
        <taxon>Plasmodium (Plasmodium)</taxon>
    </lineage>
</organism>
<protein>
    <submittedName>
        <fullName evidence="1">Uncharacterized protein</fullName>
    </submittedName>
</protein>
<evidence type="ECO:0000313" key="2">
    <source>
        <dbReference type="Proteomes" id="UP000006319"/>
    </source>
</evidence>